<comment type="similarity">
    <text evidence="2 9">Belongs to the CN hydrolase family. Apolipoprotein N-acyltransferase subfamily.</text>
</comment>
<dbReference type="PROSITE" id="PS50263">
    <property type="entry name" value="CN_HYDROLASE"/>
    <property type="match status" value="1"/>
</dbReference>
<keyword evidence="8 9" id="KW-0012">Acyltransferase</keyword>
<evidence type="ECO:0000313" key="11">
    <source>
        <dbReference type="EMBL" id="GGA78727.1"/>
    </source>
</evidence>
<comment type="pathway">
    <text evidence="9">Protein modification; lipoprotein biosynthesis (N-acyl transfer).</text>
</comment>
<keyword evidence="7 9" id="KW-0472">Membrane</keyword>
<dbReference type="GO" id="GO:0042158">
    <property type="term" value="P:lipoprotein biosynthetic process"/>
    <property type="evidence" value="ECO:0007669"/>
    <property type="project" value="UniProtKB-UniRule"/>
</dbReference>
<dbReference type="EC" id="2.3.1.269" evidence="9"/>
<feature type="transmembrane region" description="Helical" evidence="9">
    <location>
        <begin position="194"/>
        <end position="211"/>
    </location>
</feature>
<dbReference type="Proteomes" id="UP000619743">
    <property type="component" value="Unassembled WGS sequence"/>
</dbReference>
<dbReference type="EMBL" id="BMDX01000009">
    <property type="protein sequence ID" value="GGA78727.1"/>
    <property type="molecule type" value="Genomic_DNA"/>
</dbReference>
<dbReference type="InterPro" id="IPR003010">
    <property type="entry name" value="C-N_Hydrolase"/>
</dbReference>
<dbReference type="Pfam" id="PF20154">
    <property type="entry name" value="LNT_N"/>
    <property type="match status" value="1"/>
</dbReference>
<feature type="transmembrane region" description="Helical" evidence="9">
    <location>
        <begin position="60"/>
        <end position="81"/>
    </location>
</feature>
<feature type="transmembrane region" description="Helical" evidence="9">
    <location>
        <begin position="127"/>
        <end position="152"/>
    </location>
</feature>
<keyword evidence="3 9" id="KW-1003">Cell membrane</keyword>
<name>A0A8J2U5E6_9GAMM</name>
<evidence type="ECO:0000256" key="5">
    <source>
        <dbReference type="ARBA" id="ARBA00022692"/>
    </source>
</evidence>
<comment type="catalytic activity">
    <reaction evidence="9">
        <text>N-terminal S-1,2-diacyl-sn-glyceryl-L-cysteinyl-[lipoprotein] + a glycerophospholipid = N-acyl-S-1,2-diacyl-sn-glyceryl-L-cysteinyl-[lipoprotein] + a 2-acyl-sn-glycero-3-phospholipid + H(+)</text>
        <dbReference type="Rhea" id="RHEA:48228"/>
        <dbReference type="Rhea" id="RHEA-COMP:14681"/>
        <dbReference type="Rhea" id="RHEA-COMP:14684"/>
        <dbReference type="ChEBI" id="CHEBI:15378"/>
        <dbReference type="ChEBI" id="CHEBI:136912"/>
        <dbReference type="ChEBI" id="CHEBI:140656"/>
        <dbReference type="ChEBI" id="CHEBI:140657"/>
        <dbReference type="ChEBI" id="CHEBI:140660"/>
        <dbReference type="EC" id="2.3.1.269"/>
    </reaction>
</comment>
<feature type="transmembrane region" description="Helical" evidence="9">
    <location>
        <begin position="12"/>
        <end position="29"/>
    </location>
</feature>
<comment type="subcellular location">
    <subcellularLocation>
        <location evidence="1 9">Cell membrane</location>
        <topology evidence="1 9">Multi-pass membrane protein</topology>
    </subcellularLocation>
</comment>
<feature type="transmembrane region" description="Helical" evidence="9">
    <location>
        <begin position="93"/>
        <end position="115"/>
    </location>
</feature>
<dbReference type="Gene3D" id="3.60.110.10">
    <property type="entry name" value="Carbon-nitrogen hydrolase"/>
    <property type="match status" value="1"/>
</dbReference>
<dbReference type="UniPathway" id="UPA00666"/>
<evidence type="ECO:0000256" key="7">
    <source>
        <dbReference type="ARBA" id="ARBA00023136"/>
    </source>
</evidence>
<feature type="transmembrane region" description="Helical" evidence="9">
    <location>
        <begin position="491"/>
        <end position="508"/>
    </location>
</feature>
<keyword evidence="4 9" id="KW-0808">Transferase</keyword>
<feature type="transmembrane region" description="Helical" evidence="9">
    <location>
        <begin position="35"/>
        <end position="53"/>
    </location>
</feature>
<organism evidence="11 12">
    <name type="scientific">Neiella marina</name>
    <dbReference type="NCBI Taxonomy" id="508461"/>
    <lineage>
        <taxon>Bacteria</taxon>
        <taxon>Pseudomonadati</taxon>
        <taxon>Pseudomonadota</taxon>
        <taxon>Gammaproteobacteria</taxon>
        <taxon>Alteromonadales</taxon>
        <taxon>Echinimonadaceae</taxon>
        <taxon>Neiella</taxon>
    </lineage>
</organism>
<keyword evidence="6 9" id="KW-1133">Transmembrane helix</keyword>
<protein>
    <recommendedName>
        <fullName evidence="9">Apolipoprotein N-acyltransferase</fullName>
        <shortName evidence="9">ALP N-acyltransferase</shortName>
        <ecNumber evidence="9">2.3.1.269</ecNumber>
    </recommendedName>
</protein>
<evidence type="ECO:0000256" key="4">
    <source>
        <dbReference type="ARBA" id="ARBA00022679"/>
    </source>
</evidence>
<evidence type="ECO:0000256" key="2">
    <source>
        <dbReference type="ARBA" id="ARBA00010065"/>
    </source>
</evidence>
<evidence type="ECO:0000256" key="3">
    <source>
        <dbReference type="ARBA" id="ARBA00022475"/>
    </source>
</evidence>
<dbReference type="AlphaFoldDB" id="A0A8J2U5E6"/>
<evidence type="ECO:0000259" key="10">
    <source>
        <dbReference type="PROSITE" id="PS50263"/>
    </source>
</evidence>
<dbReference type="Pfam" id="PF00795">
    <property type="entry name" value="CN_hydrolase"/>
    <property type="match status" value="1"/>
</dbReference>
<dbReference type="HAMAP" id="MF_01148">
    <property type="entry name" value="Lnt"/>
    <property type="match status" value="1"/>
</dbReference>
<dbReference type="GO" id="GO:0016410">
    <property type="term" value="F:N-acyltransferase activity"/>
    <property type="evidence" value="ECO:0007669"/>
    <property type="project" value="UniProtKB-UniRule"/>
</dbReference>
<dbReference type="PANTHER" id="PTHR38686">
    <property type="entry name" value="APOLIPOPROTEIN N-ACYLTRANSFERASE"/>
    <property type="match status" value="1"/>
</dbReference>
<dbReference type="NCBIfam" id="TIGR00546">
    <property type="entry name" value="lnt"/>
    <property type="match status" value="1"/>
</dbReference>
<dbReference type="CDD" id="cd07571">
    <property type="entry name" value="ALP_N-acyl_transferase"/>
    <property type="match status" value="1"/>
</dbReference>
<sequence length="514" mass="57612">MNKATATNYRRWLLMLAAFLFGTTYPLAYAPFEQAIVAILAMAGLFNLLKMAASWRQSAAIGFAFGFGQFTVGISWVHVSIDSFGGLPLAVSLLLMCLLCGYLALFPAFSGWLWYRLRDTVPPAFNLLLFPSLWLLGEVLRGELLTGFPWLALGYSQTSSWLFAWAPFIGVMGIGWLVACLAVMVSYLTNKQNLYWLVPAFAVIAATTYWLNQQEITQPTDKSAQVALVQGNIKQSLKWEPDQQWPTMSKYQDMSRPYYDHDLLIWPEAAIPAIEIQAQSYLQNIDATLAWKGSALITGIIDYQPYSQVFFNNLIVLGRRAPELDKSSYIYGHNNRYSKHHLLPIGEFVPFGDILRPLAPLFNLPMSSFSRGGYVQHNLEANGWKLASAICYEILFAEQVRQNIQQDTDFILTVSNDAWFGDSIGPHQHLQIAQMRAKELARPVLRATNNGVTAVIDADGSIMAKAPQFTEAVLTAEVAQYRGQTLFARTGHGPVLALSGLIILIAAWRRWRYK</sequence>
<dbReference type="PANTHER" id="PTHR38686:SF1">
    <property type="entry name" value="APOLIPOPROTEIN N-ACYLTRANSFERASE"/>
    <property type="match status" value="1"/>
</dbReference>
<dbReference type="InterPro" id="IPR004563">
    <property type="entry name" value="Apolipo_AcylTrfase"/>
</dbReference>
<keyword evidence="12" id="KW-1185">Reference proteome</keyword>
<accession>A0A8J2U5E6</accession>
<evidence type="ECO:0000256" key="8">
    <source>
        <dbReference type="ARBA" id="ARBA00023315"/>
    </source>
</evidence>
<dbReference type="GO" id="GO:0005886">
    <property type="term" value="C:plasma membrane"/>
    <property type="evidence" value="ECO:0007669"/>
    <property type="project" value="UniProtKB-SubCell"/>
</dbReference>
<dbReference type="RefSeq" id="WP_087505752.1">
    <property type="nucleotide sequence ID" value="NZ_BMDX01000009.1"/>
</dbReference>
<dbReference type="InterPro" id="IPR036526">
    <property type="entry name" value="C-N_Hydrolase_sf"/>
</dbReference>
<comment type="function">
    <text evidence="9">Catalyzes the phospholipid dependent N-acylation of the N-terminal cysteine of apolipoprotein, the last step in lipoprotein maturation.</text>
</comment>
<gene>
    <name evidence="9 11" type="primary">lnt</name>
    <name evidence="11" type="ORF">GCM10011369_20830</name>
</gene>
<dbReference type="SUPFAM" id="SSF56317">
    <property type="entry name" value="Carbon-nitrogen hydrolase"/>
    <property type="match status" value="1"/>
</dbReference>
<evidence type="ECO:0000256" key="1">
    <source>
        <dbReference type="ARBA" id="ARBA00004651"/>
    </source>
</evidence>
<reference evidence="12" key="1">
    <citation type="journal article" date="2019" name="Int. J. Syst. Evol. Microbiol.">
        <title>The Global Catalogue of Microorganisms (GCM) 10K type strain sequencing project: providing services to taxonomists for standard genome sequencing and annotation.</title>
        <authorList>
            <consortium name="The Broad Institute Genomics Platform"/>
            <consortium name="The Broad Institute Genome Sequencing Center for Infectious Disease"/>
            <person name="Wu L."/>
            <person name="Ma J."/>
        </authorList>
    </citation>
    <scope>NUCLEOTIDE SEQUENCE [LARGE SCALE GENOMIC DNA]</scope>
    <source>
        <strain evidence="12">CGMCC 1.10130</strain>
    </source>
</reference>
<keyword evidence="5 9" id="KW-0812">Transmembrane</keyword>
<feature type="transmembrane region" description="Helical" evidence="9">
    <location>
        <begin position="164"/>
        <end position="187"/>
    </location>
</feature>
<dbReference type="InterPro" id="IPR045378">
    <property type="entry name" value="LNT_N"/>
</dbReference>
<evidence type="ECO:0000256" key="6">
    <source>
        <dbReference type="ARBA" id="ARBA00022989"/>
    </source>
</evidence>
<comment type="caution">
    <text evidence="11">The sequence shown here is derived from an EMBL/GenBank/DDBJ whole genome shotgun (WGS) entry which is preliminary data.</text>
</comment>
<feature type="domain" description="CN hydrolase" evidence="10">
    <location>
        <begin position="229"/>
        <end position="480"/>
    </location>
</feature>
<proteinExistence type="inferred from homology"/>
<evidence type="ECO:0000313" key="12">
    <source>
        <dbReference type="Proteomes" id="UP000619743"/>
    </source>
</evidence>
<evidence type="ECO:0000256" key="9">
    <source>
        <dbReference type="HAMAP-Rule" id="MF_01148"/>
    </source>
</evidence>